<comment type="caution">
    <text evidence="1">The sequence shown here is derived from an EMBL/GenBank/DDBJ whole genome shotgun (WGS) entry which is preliminary data.</text>
</comment>
<sequence>MTNYPGICGNKPDIAIARRRASPVSSADWRNLKTSRQRDHSFSSMAFCKSRITSSWL</sequence>
<name>L8X306_THACA</name>
<keyword evidence="2" id="KW-1185">Reference proteome</keyword>
<evidence type="ECO:0000313" key="2">
    <source>
        <dbReference type="Proteomes" id="UP000011668"/>
    </source>
</evidence>
<evidence type="ECO:0000313" key="1">
    <source>
        <dbReference type="EMBL" id="ELU44595.1"/>
    </source>
</evidence>
<gene>
    <name evidence="1" type="ORF">AG1IA_01387</name>
</gene>
<organism evidence="1 2">
    <name type="scientific">Thanatephorus cucumeris (strain AG1-IA)</name>
    <name type="common">Rice sheath blight fungus</name>
    <name type="synonym">Rhizoctonia solani</name>
    <dbReference type="NCBI Taxonomy" id="983506"/>
    <lineage>
        <taxon>Eukaryota</taxon>
        <taxon>Fungi</taxon>
        <taxon>Dikarya</taxon>
        <taxon>Basidiomycota</taxon>
        <taxon>Agaricomycotina</taxon>
        <taxon>Agaricomycetes</taxon>
        <taxon>Cantharellales</taxon>
        <taxon>Ceratobasidiaceae</taxon>
        <taxon>Rhizoctonia</taxon>
        <taxon>Rhizoctonia solani AG-1</taxon>
    </lineage>
</organism>
<reference evidence="1 2" key="1">
    <citation type="journal article" date="2013" name="Nat. Commun.">
        <title>The evolution and pathogenic mechanisms of the rice sheath blight pathogen.</title>
        <authorList>
            <person name="Zheng A."/>
            <person name="Lin R."/>
            <person name="Xu L."/>
            <person name="Qin P."/>
            <person name="Tang C."/>
            <person name="Ai P."/>
            <person name="Zhang D."/>
            <person name="Liu Y."/>
            <person name="Sun Z."/>
            <person name="Feng H."/>
            <person name="Wang Y."/>
            <person name="Chen Y."/>
            <person name="Liang X."/>
            <person name="Fu R."/>
            <person name="Li Q."/>
            <person name="Zhang J."/>
            <person name="Yu X."/>
            <person name="Xie Z."/>
            <person name="Ding L."/>
            <person name="Guan P."/>
            <person name="Tang J."/>
            <person name="Liang Y."/>
            <person name="Wang S."/>
            <person name="Deng Q."/>
            <person name="Li S."/>
            <person name="Zhu J."/>
            <person name="Wang L."/>
            <person name="Liu H."/>
            <person name="Li P."/>
        </authorList>
    </citation>
    <scope>NUCLEOTIDE SEQUENCE [LARGE SCALE GENOMIC DNA]</scope>
    <source>
        <strain evidence="2">AG-1 IA</strain>
    </source>
</reference>
<accession>L8X306</accession>
<protein>
    <submittedName>
        <fullName evidence="1">Uncharacterized protein</fullName>
    </submittedName>
</protein>
<dbReference type="AlphaFoldDB" id="L8X306"/>
<proteinExistence type="predicted"/>
<dbReference type="EMBL" id="AFRT01000290">
    <property type="protein sequence ID" value="ELU44595.1"/>
    <property type="molecule type" value="Genomic_DNA"/>
</dbReference>
<dbReference type="Proteomes" id="UP000011668">
    <property type="component" value="Unassembled WGS sequence"/>
</dbReference>
<dbReference type="HOGENOM" id="CLU_2998075_0_0_1"/>